<evidence type="ECO:0000313" key="15">
    <source>
        <dbReference type="Proteomes" id="UP000070544"/>
    </source>
</evidence>
<feature type="region of interest" description="Disordered" evidence="12">
    <location>
        <begin position="352"/>
        <end position="374"/>
    </location>
</feature>
<feature type="compositionally biased region" description="Pro residues" evidence="12">
    <location>
        <begin position="166"/>
        <end position="178"/>
    </location>
</feature>
<evidence type="ECO:0000256" key="3">
    <source>
        <dbReference type="ARBA" id="ARBA00004065"/>
    </source>
</evidence>
<feature type="compositionally biased region" description="Acidic residues" evidence="12">
    <location>
        <begin position="183"/>
        <end position="192"/>
    </location>
</feature>
<dbReference type="PANTHER" id="PTHR10642:SF26">
    <property type="entry name" value="RIBONUCLEASE H1"/>
    <property type="match status" value="1"/>
</dbReference>
<dbReference type="AlphaFoldDB" id="A0A139AGW9"/>
<organism evidence="14 15">
    <name type="scientific">Gonapodya prolifera (strain JEL478)</name>
    <name type="common">Monoblepharis prolifera</name>
    <dbReference type="NCBI Taxonomy" id="1344416"/>
    <lineage>
        <taxon>Eukaryota</taxon>
        <taxon>Fungi</taxon>
        <taxon>Fungi incertae sedis</taxon>
        <taxon>Chytridiomycota</taxon>
        <taxon>Chytridiomycota incertae sedis</taxon>
        <taxon>Monoblepharidomycetes</taxon>
        <taxon>Monoblepharidales</taxon>
        <taxon>Gonapodyaceae</taxon>
        <taxon>Gonapodya</taxon>
    </lineage>
</organism>
<reference evidence="14 15" key="1">
    <citation type="journal article" date="2015" name="Genome Biol. Evol.">
        <title>Phylogenomic analyses indicate that early fungi evolved digesting cell walls of algal ancestors of land plants.</title>
        <authorList>
            <person name="Chang Y."/>
            <person name="Wang S."/>
            <person name="Sekimoto S."/>
            <person name="Aerts A.L."/>
            <person name="Choi C."/>
            <person name="Clum A."/>
            <person name="LaButti K.M."/>
            <person name="Lindquist E.A."/>
            <person name="Yee Ngan C."/>
            <person name="Ohm R.A."/>
            <person name="Salamov A.A."/>
            <person name="Grigoriev I.V."/>
            <person name="Spatafora J.W."/>
            <person name="Berbee M.L."/>
        </authorList>
    </citation>
    <scope>NUCLEOTIDE SEQUENCE [LARGE SCALE GENOMIC DNA]</scope>
    <source>
        <strain evidence="14 15">JEL478</strain>
    </source>
</reference>
<dbReference type="CDD" id="cd09280">
    <property type="entry name" value="RNase_HI_eukaryote_like"/>
    <property type="match status" value="1"/>
</dbReference>
<accession>A0A139AGW9</accession>
<dbReference type="Proteomes" id="UP000070544">
    <property type="component" value="Unassembled WGS sequence"/>
</dbReference>
<dbReference type="InterPro" id="IPR037056">
    <property type="entry name" value="RNase_H1_N_sf"/>
</dbReference>
<dbReference type="OrthoDB" id="407198at2759"/>
<dbReference type="InterPro" id="IPR009027">
    <property type="entry name" value="Ribosomal_bL9/RNase_H1_N"/>
</dbReference>
<dbReference type="PANTHER" id="PTHR10642">
    <property type="entry name" value="RIBONUCLEASE H1"/>
    <property type="match status" value="1"/>
</dbReference>
<dbReference type="GO" id="GO:0003676">
    <property type="term" value="F:nucleic acid binding"/>
    <property type="evidence" value="ECO:0007669"/>
    <property type="project" value="InterPro"/>
</dbReference>
<gene>
    <name evidence="14" type="ORF">M427DRAFT_69673</name>
</gene>
<comment type="similarity">
    <text evidence="4">Belongs to the RNase H family.</text>
</comment>
<dbReference type="PROSITE" id="PS50879">
    <property type="entry name" value="RNASE_H_1"/>
    <property type="match status" value="1"/>
</dbReference>
<keyword evidence="8" id="KW-0479">Metal-binding</keyword>
<keyword evidence="11" id="KW-0460">Magnesium</keyword>
<dbReference type="Pfam" id="PF00075">
    <property type="entry name" value="RNase_H"/>
    <property type="match status" value="1"/>
</dbReference>
<dbReference type="InterPro" id="IPR050092">
    <property type="entry name" value="RNase_H"/>
</dbReference>
<dbReference type="InterPro" id="IPR036397">
    <property type="entry name" value="RNaseH_sf"/>
</dbReference>
<feature type="domain" description="RNase H type-1" evidence="13">
    <location>
        <begin position="313"/>
        <end position="493"/>
    </location>
</feature>
<evidence type="ECO:0000256" key="10">
    <source>
        <dbReference type="ARBA" id="ARBA00022801"/>
    </source>
</evidence>
<feature type="region of interest" description="Disordered" evidence="12">
    <location>
        <begin position="129"/>
        <end position="192"/>
    </location>
</feature>
<evidence type="ECO:0000313" key="14">
    <source>
        <dbReference type="EMBL" id="KXS16000.1"/>
    </source>
</evidence>
<keyword evidence="10" id="KW-0378">Hydrolase</keyword>
<evidence type="ECO:0000256" key="4">
    <source>
        <dbReference type="ARBA" id="ARBA00005300"/>
    </source>
</evidence>
<dbReference type="GO" id="GO:0043137">
    <property type="term" value="P:DNA replication, removal of RNA primer"/>
    <property type="evidence" value="ECO:0007669"/>
    <property type="project" value="TreeGrafter"/>
</dbReference>
<feature type="compositionally biased region" description="Low complexity" evidence="12">
    <location>
        <begin position="255"/>
        <end position="282"/>
    </location>
</feature>
<dbReference type="Gene3D" id="3.40.970.10">
    <property type="entry name" value="Ribonuclease H1, N-terminal domain"/>
    <property type="match status" value="1"/>
</dbReference>
<evidence type="ECO:0000256" key="1">
    <source>
        <dbReference type="ARBA" id="ARBA00000077"/>
    </source>
</evidence>
<evidence type="ECO:0000259" key="13">
    <source>
        <dbReference type="PROSITE" id="PS50879"/>
    </source>
</evidence>
<protein>
    <recommendedName>
        <fullName evidence="6">Ribonuclease H</fullName>
        <ecNumber evidence="5">3.1.26.4</ecNumber>
    </recommendedName>
</protein>
<dbReference type="Gene3D" id="3.30.420.10">
    <property type="entry name" value="Ribonuclease H-like superfamily/Ribonuclease H"/>
    <property type="match status" value="1"/>
</dbReference>
<evidence type="ECO:0000256" key="12">
    <source>
        <dbReference type="SAM" id="MobiDB-lite"/>
    </source>
</evidence>
<feature type="compositionally biased region" description="Low complexity" evidence="12">
    <location>
        <begin position="153"/>
        <end position="165"/>
    </location>
</feature>
<dbReference type="STRING" id="1344416.A0A139AGW9"/>
<dbReference type="GO" id="GO:0046872">
    <property type="term" value="F:metal ion binding"/>
    <property type="evidence" value="ECO:0007669"/>
    <property type="project" value="UniProtKB-KW"/>
</dbReference>
<comment type="function">
    <text evidence="3">Endonuclease that specifically degrades the RNA of RNA-DNA hybrids.</text>
</comment>
<proteinExistence type="inferred from homology"/>
<feature type="compositionally biased region" description="Low complexity" evidence="12">
    <location>
        <begin position="136"/>
        <end position="145"/>
    </location>
</feature>
<evidence type="ECO:0000256" key="5">
    <source>
        <dbReference type="ARBA" id="ARBA00012180"/>
    </source>
</evidence>
<dbReference type="FunFam" id="3.40.970.10:FF:000002">
    <property type="entry name" value="Ribonuclease H"/>
    <property type="match status" value="1"/>
</dbReference>
<dbReference type="InterPro" id="IPR012337">
    <property type="entry name" value="RNaseH-like_sf"/>
</dbReference>
<evidence type="ECO:0000256" key="9">
    <source>
        <dbReference type="ARBA" id="ARBA00022759"/>
    </source>
</evidence>
<dbReference type="EC" id="3.1.26.4" evidence="5"/>
<evidence type="ECO:0000256" key="7">
    <source>
        <dbReference type="ARBA" id="ARBA00022722"/>
    </source>
</evidence>
<comment type="cofactor">
    <cofactor evidence="2">
        <name>Mg(2+)</name>
        <dbReference type="ChEBI" id="CHEBI:18420"/>
    </cofactor>
</comment>
<dbReference type="InterPro" id="IPR011320">
    <property type="entry name" value="RNase_H1_N"/>
</dbReference>
<feature type="region of interest" description="Disordered" evidence="12">
    <location>
        <begin position="209"/>
        <end position="315"/>
    </location>
</feature>
<sequence>MPASRRKGGYQYYGVRVGRVPGVYESWPECEAQVSGFHRSVDGQVQAYKGFNSRHEAEEYVRGGSPAFATAASGRDAAAVAPGVGTGAGPVVQQQQHQQQAGAIPVHHVHQTPPRTIFPRPQPILRPTSPSARFVPYPSRAAQRQPQPPAPPAATATVTVIASRVPPSPPIHSSPPPAYSEIADPDEDEFDDAWDDIPEEEIARMMEPWERPGHAGGPALGSGRARHPAVADGNGNGNGSGSAPVPAPASPSPSPRARQALRSARPLPAVPLSTSSSASASHPAHRNPTAASASTLTSRPTNPNPTPTPASDPSLPYIAYTDGCCLDNGRPTARAGMGVHWAAWFGPGAGGGTASGAGTGTGTGQGQGQGRGPTVAERVVGRQTNQRAELGAIIRALELCPEDGRSIEIRTDSAYSISCVTTWLHKWRREGKLDSNYQGRDPVKNLDLVLRILELVDRRKAHGGGEVKFVKVVAHVGIEGNEIADGLAKEGAMKQGLL</sequence>
<keyword evidence="15" id="KW-1185">Reference proteome</keyword>
<feature type="compositionally biased region" description="Gly residues" evidence="12">
    <location>
        <begin position="352"/>
        <end position="371"/>
    </location>
</feature>
<comment type="catalytic activity">
    <reaction evidence="1">
        <text>Endonucleolytic cleavage to 5'-phosphomonoester.</text>
        <dbReference type="EC" id="3.1.26.4"/>
    </reaction>
</comment>
<dbReference type="SUPFAM" id="SSF55658">
    <property type="entry name" value="L9 N-domain-like"/>
    <property type="match status" value="1"/>
</dbReference>
<dbReference type="InterPro" id="IPR002156">
    <property type="entry name" value="RNaseH_domain"/>
</dbReference>
<dbReference type="EMBL" id="KQ965758">
    <property type="protein sequence ID" value="KXS16000.1"/>
    <property type="molecule type" value="Genomic_DNA"/>
</dbReference>
<feature type="compositionally biased region" description="Pro residues" evidence="12">
    <location>
        <begin position="245"/>
        <end position="254"/>
    </location>
</feature>
<dbReference type="SUPFAM" id="SSF53098">
    <property type="entry name" value="Ribonuclease H-like"/>
    <property type="match status" value="1"/>
</dbReference>
<evidence type="ECO:0000256" key="2">
    <source>
        <dbReference type="ARBA" id="ARBA00001946"/>
    </source>
</evidence>
<dbReference type="Pfam" id="PF01693">
    <property type="entry name" value="Cauli_VI"/>
    <property type="match status" value="1"/>
</dbReference>
<evidence type="ECO:0000256" key="6">
    <source>
        <dbReference type="ARBA" id="ARBA00017721"/>
    </source>
</evidence>
<keyword evidence="7" id="KW-0540">Nuclease</keyword>
<evidence type="ECO:0000256" key="11">
    <source>
        <dbReference type="ARBA" id="ARBA00022842"/>
    </source>
</evidence>
<evidence type="ECO:0000256" key="8">
    <source>
        <dbReference type="ARBA" id="ARBA00022723"/>
    </source>
</evidence>
<dbReference type="GO" id="GO:0004523">
    <property type="term" value="F:RNA-DNA hybrid ribonuclease activity"/>
    <property type="evidence" value="ECO:0007669"/>
    <property type="project" value="UniProtKB-EC"/>
</dbReference>
<keyword evidence="9" id="KW-0255">Endonuclease</keyword>
<name>A0A139AGW9_GONPJ</name>